<dbReference type="AlphaFoldDB" id="A0A2G2XPZ8"/>
<organism evidence="1 2">
    <name type="scientific">Capsicum baccatum</name>
    <name type="common">Peruvian pepper</name>
    <dbReference type="NCBI Taxonomy" id="33114"/>
    <lineage>
        <taxon>Eukaryota</taxon>
        <taxon>Viridiplantae</taxon>
        <taxon>Streptophyta</taxon>
        <taxon>Embryophyta</taxon>
        <taxon>Tracheophyta</taxon>
        <taxon>Spermatophyta</taxon>
        <taxon>Magnoliopsida</taxon>
        <taxon>eudicotyledons</taxon>
        <taxon>Gunneridae</taxon>
        <taxon>Pentapetalae</taxon>
        <taxon>asterids</taxon>
        <taxon>lamiids</taxon>
        <taxon>Solanales</taxon>
        <taxon>Solanaceae</taxon>
        <taxon>Solanoideae</taxon>
        <taxon>Capsiceae</taxon>
        <taxon>Capsicum</taxon>
    </lineage>
</organism>
<protein>
    <submittedName>
        <fullName evidence="1">Uncharacterized protein</fullName>
    </submittedName>
</protein>
<dbReference type="EMBL" id="MLFT02000001">
    <property type="protein sequence ID" value="PHT59572.1"/>
    <property type="molecule type" value="Genomic_DNA"/>
</dbReference>
<comment type="caution">
    <text evidence="1">The sequence shown here is derived from an EMBL/GenBank/DDBJ whole genome shotgun (WGS) entry which is preliminary data.</text>
</comment>
<name>A0A2G2XPZ8_CAPBA</name>
<evidence type="ECO:0000313" key="2">
    <source>
        <dbReference type="Proteomes" id="UP000224567"/>
    </source>
</evidence>
<sequence length="115" mass="13131">MYKDNRREDELKKVAVTIEATAGKYNIIVDNPMLPKMKKNPFVTAYAEYLSDGLQVSNYGLDAKLLHKTYSTLLWKYGEAKAQKSYASDIKYPRRPKPNSIAPMQNNLSILSRSL</sequence>
<evidence type="ECO:0000313" key="1">
    <source>
        <dbReference type="EMBL" id="PHT59572.1"/>
    </source>
</evidence>
<dbReference type="PANTHER" id="PTHR33022:SF13">
    <property type="entry name" value="UBIQUITIN-LIKE PROTEASE FAMILY PROFILE DOMAIN-CONTAINING PROTEIN"/>
    <property type="match status" value="1"/>
</dbReference>
<reference evidence="2" key="2">
    <citation type="journal article" date="2017" name="J. Anim. Genet.">
        <title>Multiple reference genome sequences of hot pepper reveal the massive evolution of plant disease resistance genes by retroduplication.</title>
        <authorList>
            <person name="Kim S."/>
            <person name="Park J."/>
            <person name="Yeom S.-I."/>
            <person name="Kim Y.-M."/>
            <person name="Seo E."/>
            <person name="Kim K.-T."/>
            <person name="Kim M.-S."/>
            <person name="Lee J.M."/>
            <person name="Cheong K."/>
            <person name="Shin H.-S."/>
            <person name="Kim S.-B."/>
            <person name="Han K."/>
            <person name="Lee J."/>
            <person name="Park M."/>
            <person name="Lee H.-A."/>
            <person name="Lee H.-Y."/>
            <person name="Lee Y."/>
            <person name="Oh S."/>
            <person name="Lee J.H."/>
            <person name="Choi E."/>
            <person name="Choi E."/>
            <person name="Lee S.E."/>
            <person name="Jeon J."/>
            <person name="Kim H."/>
            <person name="Choi G."/>
            <person name="Song H."/>
            <person name="Lee J."/>
            <person name="Lee S.-C."/>
            <person name="Kwon J.-K."/>
            <person name="Lee H.-Y."/>
            <person name="Koo N."/>
            <person name="Hong Y."/>
            <person name="Kim R.W."/>
            <person name="Kang W.-H."/>
            <person name="Huh J.H."/>
            <person name="Kang B.-C."/>
            <person name="Yang T.-J."/>
            <person name="Lee Y.-H."/>
            <person name="Bennetzen J.L."/>
            <person name="Choi D."/>
        </authorList>
    </citation>
    <scope>NUCLEOTIDE SEQUENCE [LARGE SCALE GENOMIC DNA]</scope>
    <source>
        <strain evidence="2">cv. PBC81</strain>
    </source>
</reference>
<dbReference type="Proteomes" id="UP000224567">
    <property type="component" value="Unassembled WGS sequence"/>
</dbReference>
<accession>A0A2G2XPZ8</accession>
<proteinExistence type="predicted"/>
<reference evidence="1 2" key="1">
    <citation type="journal article" date="2017" name="Genome Biol.">
        <title>New reference genome sequences of hot pepper reveal the massive evolution of plant disease-resistance genes by retroduplication.</title>
        <authorList>
            <person name="Kim S."/>
            <person name="Park J."/>
            <person name="Yeom S.I."/>
            <person name="Kim Y.M."/>
            <person name="Seo E."/>
            <person name="Kim K.T."/>
            <person name="Kim M.S."/>
            <person name="Lee J.M."/>
            <person name="Cheong K."/>
            <person name="Shin H.S."/>
            <person name="Kim S.B."/>
            <person name="Han K."/>
            <person name="Lee J."/>
            <person name="Park M."/>
            <person name="Lee H.A."/>
            <person name="Lee H.Y."/>
            <person name="Lee Y."/>
            <person name="Oh S."/>
            <person name="Lee J.H."/>
            <person name="Choi E."/>
            <person name="Choi E."/>
            <person name="Lee S.E."/>
            <person name="Jeon J."/>
            <person name="Kim H."/>
            <person name="Choi G."/>
            <person name="Song H."/>
            <person name="Lee J."/>
            <person name="Lee S.C."/>
            <person name="Kwon J.K."/>
            <person name="Lee H.Y."/>
            <person name="Koo N."/>
            <person name="Hong Y."/>
            <person name="Kim R.W."/>
            <person name="Kang W.H."/>
            <person name="Huh J.H."/>
            <person name="Kang B.C."/>
            <person name="Yang T.J."/>
            <person name="Lee Y.H."/>
            <person name="Bennetzen J.L."/>
            <person name="Choi D."/>
        </authorList>
    </citation>
    <scope>NUCLEOTIDE SEQUENCE [LARGE SCALE GENOMIC DNA]</scope>
    <source>
        <strain evidence="2">cv. PBC81</strain>
    </source>
</reference>
<dbReference type="PANTHER" id="PTHR33022">
    <property type="entry name" value="DUF1985 DOMAIN-CONTAINING PROTEIN"/>
    <property type="match status" value="1"/>
</dbReference>
<keyword evidence="2" id="KW-1185">Reference proteome</keyword>
<gene>
    <name evidence="1" type="ORF">CQW23_01935</name>
</gene>